<evidence type="ECO:0000313" key="1">
    <source>
        <dbReference type="EMBL" id="KYO28907.1"/>
    </source>
</evidence>
<comment type="caution">
    <text evidence="1">The sequence shown here is derived from an EMBL/GenBank/DDBJ whole genome shotgun (WGS) entry which is preliminary data.</text>
</comment>
<keyword evidence="2" id="KW-1185">Reference proteome</keyword>
<dbReference type="EMBL" id="AKHW03004724">
    <property type="protein sequence ID" value="KYO28907.1"/>
    <property type="molecule type" value="Genomic_DNA"/>
</dbReference>
<dbReference type="AlphaFoldDB" id="A0A151MWN0"/>
<organism evidence="1 2">
    <name type="scientific">Alligator mississippiensis</name>
    <name type="common">American alligator</name>
    <dbReference type="NCBI Taxonomy" id="8496"/>
    <lineage>
        <taxon>Eukaryota</taxon>
        <taxon>Metazoa</taxon>
        <taxon>Chordata</taxon>
        <taxon>Craniata</taxon>
        <taxon>Vertebrata</taxon>
        <taxon>Euteleostomi</taxon>
        <taxon>Archelosauria</taxon>
        <taxon>Archosauria</taxon>
        <taxon>Crocodylia</taxon>
        <taxon>Alligatoridae</taxon>
        <taxon>Alligatorinae</taxon>
        <taxon>Alligator</taxon>
    </lineage>
</organism>
<name>A0A151MWN0_ALLMI</name>
<evidence type="ECO:0000313" key="2">
    <source>
        <dbReference type="Proteomes" id="UP000050525"/>
    </source>
</evidence>
<reference evidence="1 2" key="1">
    <citation type="journal article" date="2012" name="Genome Biol.">
        <title>Sequencing three crocodilian genomes to illuminate the evolution of archosaurs and amniotes.</title>
        <authorList>
            <person name="St John J.A."/>
            <person name="Braun E.L."/>
            <person name="Isberg S.R."/>
            <person name="Miles L.G."/>
            <person name="Chong A.Y."/>
            <person name="Gongora J."/>
            <person name="Dalzell P."/>
            <person name="Moran C."/>
            <person name="Bed'hom B."/>
            <person name="Abzhanov A."/>
            <person name="Burgess S.C."/>
            <person name="Cooksey A.M."/>
            <person name="Castoe T.A."/>
            <person name="Crawford N.G."/>
            <person name="Densmore L.D."/>
            <person name="Drew J.C."/>
            <person name="Edwards S.V."/>
            <person name="Faircloth B.C."/>
            <person name="Fujita M.K."/>
            <person name="Greenwold M.J."/>
            <person name="Hoffmann F.G."/>
            <person name="Howard J.M."/>
            <person name="Iguchi T."/>
            <person name="Janes D.E."/>
            <person name="Khan S.Y."/>
            <person name="Kohno S."/>
            <person name="de Koning A.J."/>
            <person name="Lance S.L."/>
            <person name="McCarthy F.M."/>
            <person name="McCormack J.E."/>
            <person name="Merchant M.E."/>
            <person name="Peterson D.G."/>
            <person name="Pollock D.D."/>
            <person name="Pourmand N."/>
            <person name="Raney B.J."/>
            <person name="Roessler K.A."/>
            <person name="Sanford J.R."/>
            <person name="Sawyer R.H."/>
            <person name="Schmidt C.J."/>
            <person name="Triplett E.W."/>
            <person name="Tuberville T.D."/>
            <person name="Venegas-Anaya M."/>
            <person name="Howard J.T."/>
            <person name="Jarvis E.D."/>
            <person name="Guillette L.J.Jr."/>
            <person name="Glenn T.C."/>
            <person name="Green R.E."/>
            <person name="Ray D.A."/>
        </authorList>
    </citation>
    <scope>NUCLEOTIDE SEQUENCE [LARGE SCALE GENOMIC DNA]</scope>
    <source>
        <strain evidence="1">KSC_2009_1</strain>
    </source>
</reference>
<accession>A0A151MWN0</accession>
<gene>
    <name evidence="1" type="ORF">Y1Q_0009750</name>
</gene>
<sequence length="72" mass="8374">MSSIQVVYRKVVELSRISVLVSKLMKVSAWKKESIRKKQCSVWDFGLVCLLLKIKYRINSEGLYSVHAWGWA</sequence>
<protein>
    <submittedName>
        <fullName evidence="1">Uncharacterized protein</fullName>
    </submittedName>
</protein>
<proteinExistence type="predicted"/>
<dbReference type="Proteomes" id="UP000050525">
    <property type="component" value="Unassembled WGS sequence"/>
</dbReference>